<gene>
    <name evidence="2" type="ORF">CRENBAI_013267</name>
</gene>
<feature type="compositionally biased region" description="Pro residues" evidence="1">
    <location>
        <begin position="150"/>
        <end position="162"/>
    </location>
</feature>
<organism evidence="2 3">
    <name type="scientific">Crenichthys baileyi</name>
    <name type="common">White River springfish</name>
    <dbReference type="NCBI Taxonomy" id="28760"/>
    <lineage>
        <taxon>Eukaryota</taxon>
        <taxon>Metazoa</taxon>
        <taxon>Chordata</taxon>
        <taxon>Craniata</taxon>
        <taxon>Vertebrata</taxon>
        <taxon>Euteleostomi</taxon>
        <taxon>Actinopterygii</taxon>
        <taxon>Neopterygii</taxon>
        <taxon>Teleostei</taxon>
        <taxon>Neoteleostei</taxon>
        <taxon>Acanthomorphata</taxon>
        <taxon>Ovalentaria</taxon>
        <taxon>Atherinomorphae</taxon>
        <taxon>Cyprinodontiformes</taxon>
        <taxon>Goodeidae</taxon>
        <taxon>Crenichthys</taxon>
    </lineage>
</organism>
<evidence type="ECO:0000313" key="3">
    <source>
        <dbReference type="Proteomes" id="UP001311232"/>
    </source>
</evidence>
<sequence>MEEIRGTDIKRPPRAREPQETNYPPPPAAVSPQAPPPAVYARADSAMDPETRDPRTHPAPTKAPSPWGPKLIQEREQPKTQPDTKKGTHSHNPTFALLGVQVLIPHRGNQLPDTRGGPLPFGVETNRPHQPAQTSACTARATPAKIPTPTSRPQPPTAPIPI</sequence>
<dbReference type="AlphaFoldDB" id="A0AAV9RBC8"/>
<protein>
    <submittedName>
        <fullName evidence="2">Uncharacterized protein</fullName>
    </submittedName>
</protein>
<feature type="compositionally biased region" description="Basic and acidic residues" evidence="1">
    <location>
        <begin position="1"/>
        <end position="19"/>
    </location>
</feature>
<feature type="compositionally biased region" description="Basic and acidic residues" evidence="1">
    <location>
        <begin position="72"/>
        <end position="86"/>
    </location>
</feature>
<accession>A0AAV9RBC8</accession>
<dbReference type="Proteomes" id="UP001311232">
    <property type="component" value="Unassembled WGS sequence"/>
</dbReference>
<reference evidence="2 3" key="1">
    <citation type="submission" date="2021-06" db="EMBL/GenBank/DDBJ databases">
        <authorList>
            <person name="Palmer J.M."/>
        </authorList>
    </citation>
    <scope>NUCLEOTIDE SEQUENCE [LARGE SCALE GENOMIC DNA]</scope>
    <source>
        <strain evidence="2 3">MEX-2019</strain>
        <tissue evidence="2">Muscle</tissue>
    </source>
</reference>
<name>A0AAV9RBC8_9TELE</name>
<feature type="compositionally biased region" description="Pro residues" evidence="1">
    <location>
        <begin position="23"/>
        <end position="38"/>
    </location>
</feature>
<evidence type="ECO:0000256" key="1">
    <source>
        <dbReference type="SAM" id="MobiDB-lite"/>
    </source>
</evidence>
<proteinExistence type="predicted"/>
<evidence type="ECO:0000313" key="2">
    <source>
        <dbReference type="EMBL" id="KAK5605440.1"/>
    </source>
</evidence>
<feature type="region of interest" description="Disordered" evidence="1">
    <location>
        <begin position="1"/>
        <end position="92"/>
    </location>
</feature>
<comment type="caution">
    <text evidence="2">The sequence shown here is derived from an EMBL/GenBank/DDBJ whole genome shotgun (WGS) entry which is preliminary data.</text>
</comment>
<dbReference type="EMBL" id="JAHHUM010002273">
    <property type="protein sequence ID" value="KAK5605440.1"/>
    <property type="molecule type" value="Genomic_DNA"/>
</dbReference>
<keyword evidence="3" id="KW-1185">Reference proteome</keyword>
<feature type="region of interest" description="Disordered" evidence="1">
    <location>
        <begin position="107"/>
        <end position="162"/>
    </location>
</feature>